<evidence type="ECO:0000313" key="2">
    <source>
        <dbReference type="Proteomes" id="UP000239471"/>
    </source>
</evidence>
<protein>
    <submittedName>
        <fullName evidence="1">Flagellar protein FlaG</fullName>
    </submittedName>
</protein>
<keyword evidence="2" id="KW-1185">Reference proteome</keyword>
<dbReference type="Gene3D" id="3.30.160.170">
    <property type="entry name" value="FlaG-like"/>
    <property type="match status" value="1"/>
</dbReference>
<dbReference type="InterPro" id="IPR005186">
    <property type="entry name" value="FlaG"/>
</dbReference>
<dbReference type="PANTHER" id="PTHR37166:SF1">
    <property type="entry name" value="PROTEIN FLAG"/>
    <property type="match status" value="1"/>
</dbReference>
<organism evidence="1 2">
    <name type="scientific">Clostridium vincentii</name>
    <dbReference type="NCBI Taxonomy" id="52704"/>
    <lineage>
        <taxon>Bacteria</taxon>
        <taxon>Bacillati</taxon>
        <taxon>Bacillota</taxon>
        <taxon>Clostridia</taxon>
        <taxon>Eubacteriales</taxon>
        <taxon>Clostridiaceae</taxon>
        <taxon>Clostridium</taxon>
    </lineage>
</organism>
<reference evidence="1 2" key="1">
    <citation type="submission" date="2018-03" db="EMBL/GenBank/DDBJ databases">
        <title>Genome sequence of Clostridium vincentii DSM 10228.</title>
        <authorList>
            <person name="Poehlein A."/>
            <person name="Daniel R."/>
        </authorList>
    </citation>
    <scope>NUCLEOTIDE SEQUENCE [LARGE SCALE GENOMIC DNA]</scope>
    <source>
        <strain evidence="1 2">DSM 10228</strain>
    </source>
</reference>
<dbReference type="Proteomes" id="UP000239471">
    <property type="component" value="Unassembled WGS sequence"/>
</dbReference>
<dbReference type="InterPro" id="IPR035924">
    <property type="entry name" value="FlaG-like_sf"/>
</dbReference>
<comment type="caution">
    <text evidence="1">The sequence shown here is derived from an EMBL/GenBank/DDBJ whole genome shotgun (WGS) entry which is preliminary data.</text>
</comment>
<dbReference type="EMBL" id="PVXQ01000012">
    <property type="protein sequence ID" value="PRR82837.1"/>
    <property type="molecule type" value="Genomic_DNA"/>
</dbReference>
<dbReference type="RefSeq" id="WP_242980606.1">
    <property type="nucleotide sequence ID" value="NZ_PVXQ01000012.1"/>
</dbReference>
<name>A0A2T0BG82_9CLOT</name>
<proteinExistence type="predicted"/>
<keyword evidence="1" id="KW-0966">Cell projection</keyword>
<gene>
    <name evidence="1" type="ORF">CLVI_14740</name>
</gene>
<accession>A0A2T0BG82</accession>
<dbReference type="Pfam" id="PF03646">
    <property type="entry name" value="FlaG"/>
    <property type="match status" value="1"/>
</dbReference>
<dbReference type="SUPFAM" id="SSF160214">
    <property type="entry name" value="FlaG-like"/>
    <property type="match status" value="1"/>
</dbReference>
<dbReference type="PANTHER" id="PTHR37166">
    <property type="entry name" value="PROTEIN FLAG"/>
    <property type="match status" value="1"/>
</dbReference>
<keyword evidence="1" id="KW-0282">Flagellum</keyword>
<dbReference type="AlphaFoldDB" id="A0A2T0BG82"/>
<keyword evidence="1" id="KW-0969">Cilium</keyword>
<sequence>MEIKVTGQGRQNNLNTGGYEISLPQNNMEVTKDVKNYYKQEEPYTEKDLQKAVNKLNNFLKDESTHAEYSVHDKFNIILIKIIDDKTKEVIMEVPPRKILDMVAKMCELVGIVFDKRA</sequence>
<evidence type="ECO:0000313" key="1">
    <source>
        <dbReference type="EMBL" id="PRR82837.1"/>
    </source>
</evidence>